<comment type="caution">
    <text evidence="1">The sequence shown here is derived from an EMBL/GenBank/DDBJ whole genome shotgun (WGS) entry which is preliminary data.</text>
</comment>
<sequence>MEDRKSYSWVYTRSSNNMDTYTGSCGSGSRSNYIRPSSQPIQQTMLYLSVQFWSDVWPLCKIPVLVLDQSRVNLNDLMLEAKRQYKHLFVYQKYDNYQIYDINDLHSNGVYFWKAEIADSNAELDKTLYLVPLEDGQHVIWRFINDEGEPRYKTLEPGVTVKVTPAVVESENTVGAPNAETHTGSDSTNLSSVVRATLLPWLVMSCLGFLLSL</sequence>
<gene>
    <name evidence="1" type="ORF">BSL78_30164</name>
</gene>
<reference evidence="1 2" key="1">
    <citation type="journal article" date="2017" name="PLoS Biol.">
        <title>The sea cucumber genome provides insights into morphological evolution and visceral regeneration.</title>
        <authorList>
            <person name="Zhang X."/>
            <person name="Sun L."/>
            <person name="Yuan J."/>
            <person name="Sun Y."/>
            <person name="Gao Y."/>
            <person name="Zhang L."/>
            <person name="Li S."/>
            <person name="Dai H."/>
            <person name="Hamel J.F."/>
            <person name="Liu C."/>
            <person name="Yu Y."/>
            <person name="Liu S."/>
            <person name="Lin W."/>
            <person name="Guo K."/>
            <person name="Jin S."/>
            <person name="Xu P."/>
            <person name="Storey K.B."/>
            <person name="Huan P."/>
            <person name="Zhang T."/>
            <person name="Zhou Y."/>
            <person name="Zhang J."/>
            <person name="Lin C."/>
            <person name="Li X."/>
            <person name="Xing L."/>
            <person name="Huo D."/>
            <person name="Sun M."/>
            <person name="Wang L."/>
            <person name="Mercier A."/>
            <person name="Li F."/>
            <person name="Yang H."/>
            <person name="Xiang J."/>
        </authorList>
    </citation>
    <scope>NUCLEOTIDE SEQUENCE [LARGE SCALE GENOMIC DNA]</scope>
    <source>
        <strain evidence="1">Shaxun</strain>
        <tissue evidence="1">Muscle</tissue>
    </source>
</reference>
<accession>A0A2G8JBB4</accession>
<organism evidence="1 2">
    <name type="scientific">Stichopus japonicus</name>
    <name type="common">Sea cucumber</name>
    <dbReference type="NCBI Taxonomy" id="307972"/>
    <lineage>
        <taxon>Eukaryota</taxon>
        <taxon>Metazoa</taxon>
        <taxon>Echinodermata</taxon>
        <taxon>Eleutherozoa</taxon>
        <taxon>Echinozoa</taxon>
        <taxon>Holothuroidea</taxon>
        <taxon>Aspidochirotacea</taxon>
        <taxon>Aspidochirotida</taxon>
        <taxon>Stichopodidae</taxon>
        <taxon>Apostichopus</taxon>
    </lineage>
</organism>
<keyword evidence="2" id="KW-1185">Reference proteome</keyword>
<dbReference type="Proteomes" id="UP000230750">
    <property type="component" value="Unassembled WGS sequence"/>
</dbReference>
<dbReference type="OrthoDB" id="10163726at2759"/>
<evidence type="ECO:0000313" key="2">
    <source>
        <dbReference type="Proteomes" id="UP000230750"/>
    </source>
</evidence>
<evidence type="ECO:0000313" key="1">
    <source>
        <dbReference type="EMBL" id="PIK33023.1"/>
    </source>
</evidence>
<protein>
    <submittedName>
        <fullName evidence="1">Uncharacterized protein</fullName>
    </submittedName>
</protein>
<proteinExistence type="predicted"/>
<dbReference type="AlphaFoldDB" id="A0A2G8JBB4"/>
<dbReference type="EMBL" id="MRZV01002795">
    <property type="protein sequence ID" value="PIK33023.1"/>
    <property type="molecule type" value="Genomic_DNA"/>
</dbReference>
<name>A0A2G8JBB4_STIJA</name>